<evidence type="ECO:0000313" key="2">
    <source>
        <dbReference type="EMBL" id="EGE02263.1"/>
    </source>
</evidence>
<evidence type="ECO:0000256" key="1">
    <source>
        <dbReference type="SAM" id="MobiDB-lite"/>
    </source>
</evidence>
<proteinExistence type="predicted"/>
<dbReference type="HOGENOM" id="CLU_2147634_0_0_1"/>
<dbReference type="AlphaFoldDB" id="F2PK45"/>
<gene>
    <name evidence="2" type="ORF">TEQG_01303</name>
</gene>
<feature type="region of interest" description="Disordered" evidence="1">
    <location>
        <begin position="1"/>
        <end position="39"/>
    </location>
</feature>
<name>F2PK45_TRIEC</name>
<dbReference type="Proteomes" id="UP000009169">
    <property type="component" value="Unassembled WGS sequence"/>
</dbReference>
<sequence>MSCWAARRARSISENSQPKCPRQRERDKKQKGRPVRPSSAAWLLSSRACGPEYKTKHDAAGGFLVVPLGVLSICQVSASTMNSSSSSSTALMPSSVCRVSGRSSSSRSSRST</sequence>
<protein>
    <submittedName>
        <fullName evidence="2">Uncharacterized protein</fullName>
    </submittedName>
</protein>
<accession>F2PK45</accession>
<dbReference type="EMBL" id="DS995721">
    <property type="protein sequence ID" value="EGE02263.1"/>
    <property type="molecule type" value="Genomic_DNA"/>
</dbReference>
<organism evidence="2 3">
    <name type="scientific">Trichophyton equinum (strain ATCC MYA-4606 / CBS 127.97)</name>
    <name type="common">Horse ringworm fungus</name>
    <dbReference type="NCBI Taxonomy" id="559882"/>
    <lineage>
        <taxon>Eukaryota</taxon>
        <taxon>Fungi</taxon>
        <taxon>Dikarya</taxon>
        <taxon>Ascomycota</taxon>
        <taxon>Pezizomycotina</taxon>
        <taxon>Eurotiomycetes</taxon>
        <taxon>Eurotiomycetidae</taxon>
        <taxon>Onygenales</taxon>
        <taxon>Arthrodermataceae</taxon>
        <taxon>Trichophyton</taxon>
    </lineage>
</organism>
<feature type="region of interest" description="Disordered" evidence="1">
    <location>
        <begin position="81"/>
        <end position="112"/>
    </location>
</feature>
<keyword evidence="3" id="KW-1185">Reference proteome</keyword>
<reference evidence="3" key="1">
    <citation type="journal article" date="2012" name="MBio">
        <title>Comparative genome analysis of Trichophyton rubrum and related dermatophytes reveals candidate genes involved in infection.</title>
        <authorList>
            <person name="Martinez D.A."/>
            <person name="Oliver B.G."/>
            <person name="Graeser Y."/>
            <person name="Goldberg J.M."/>
            <person name="Li W."/>
            <person name="Martinez-Rossi N.M."/>
            <person name="Monod M."/>
            <person name="Shelest E."/>
            <person name="Barton R.C."/>
            <person name="Birch E."/>
            <person name="Brakhage A.A."/>
            <person name="Chen Z."/>
            <person name="Gurr S.J."/>
            <person name="Heiman D."/>
            <person name="Heitman J."/>
            <person name="Kosti I."/>
            <person name="Rossi A."/>
            <person name="Saif S."/>
            <person name="Samalova M."/>
            <person name="Saunders C.W."/>
            <person name="Shea T."/>
            <person name="Summerbell R.C."/>
            <person name="Xu J."/>
            <person name="Young S."/>
            <person name="Zeng Q."/>
            <person name="Birren B.W."/>
            <person name="Cuomo C.A."/>
            <person name="White T.C."/>
        </authorList>
    </citation>
    <scope>NUCLEOTIDE SEQUENCE [LARGE SCALE GENOMIC DNA]</scope>
    <source>
        <strain evidence="3">ATCC MYA-4606 / CBS 127.97</strain>
    </source>
</reference>
<evidence type="ECO:0000313" key="3">
    <source>
        <dbReference type="Proteomes" id="UP000009169"/>
    </source>
</evidence>
<dbReference type="VEuPathDB" id="FungiDB:TEQG_01303"/>